<evidence type="ECO:0008006" key="3">
    <source>
        <dbReference type="Google" id="ProtNLM"/>
    </source>
</evidence>
<comment type="caution">
    <text evidence="1">The sequence shown here is derived from an EMBL/GenBank/DDBJ whole genome shotgun (WGS) entry which is preliminary data.</text>
</comment>
<name>A0A814A6C6_9BILA</name>
<dbReference type="AlphaFoldDB" id="A0A814A6C6"/>
<dbReference type="EMBL" id="CAJNOC010002055">
    <property type="protein sequence ID" value="CAF0909687.1"/>
    <property type="molecule type" value="Genomic_DNA"/>
</dbReference>
<accession>A0A814A6C6</accession>
<keyword evidence="2" id="KW-1185">Reference proteome</keyword>
<evidence type="ECO:0000313" key="1">
    <source>
        <dbReference type="EMBL" id="CAF0909687.1"/>
    </source>
</evidence>
<evidence type="ECO:0000313" key="2">
    <source>
        <dbReference type="Proteomes" id="UP000663879"/>
    </source>
</evidence>
<dbReference type="OrthoDB" id="425082at2759"/>
<sequence length="279" mass="32722">MSSKIQEPYQPKAKLLAWSEFNTADIDRFLILFQSSNSNEIYPYLEKILDLNSSYLKPKILLDLHYYALKFAIENEFTKIQISAFLSILRAIHKTNEETPLENYNYLIRYFNELIICHSIQRPPFCVEIFDSQKIVKVINYITRSYLRHYKLYKYVYTPIVGLRLEVDYGDKLDEEDEVDSVLDNNSDLKTDSNSELRTKTSTSIGTSIVKIQESNNESEQDVVENEGHNQLKKYLKSILAEYVKSDEIRQGLESVENHRLEMFSQKTQEEVAKAQKKK</sequence>
<gene>
    <name evidence="1" type="ORF">OXX778_LOCUS11835</name>
</gene>
<dbReference type="Pfam" id="PF14769">
    <property type="entry name" value="CLAMP"/>
    <property type="match status" value="1"/>
</dbReference>
<dbReference type="PANTHER" id="PTHR28457">
    <property type="entry name" value="COILED-COIL DOMAIN-CONTAINING PROTEIN 189"/>
    <property type="match status" value="1"/>
</dbReference>
<protein>
    <recommendedName>
        <fullName evidence="3">Coiled-coil domain-containing protein 189</fullName>
    </recommendedName>
</protein>
<reference evidence="1" key="1">
    <citation type="submission" date="2021-02" db="EMBL/GenBank/DDBJ databases">
        <authorList>
            <person name="Nowell W R."/>
        </authorList>
    </citation>
    <scope>NUCLEOTIDE SEQUENCE</scope>
    <source>
        <strain evidence="1">Ploen Becks lab</strain>
    </source>
</reference>
<proteinExistence type="predicted"/>
<dbReference type="InterPro" id="IPR032727">
    <property type="entry name" value="CLAMP"/>
</dbReference>
<dbReference type="PANTHER" id="PTHR28457:SF1">
    <property type="entry name" value="CILIA- AND FLAGELLA-ASSOCIATED PROTEIN 119"/>
    <property type="match status" value="1"/>
</dbReference>
<dbReference type="Proteomes" id="UP000663879">
    <property type="component" value="Unassembled WGS sequence"/>
</dbReference>
<organism evidence="1 2">
    <name type="scientific">Brachionus calyciflorus</name>
    <dbReference type="NCBI Taxonomy" id="104777"/>
    <lineage>
        <taxon>Eukaryota</taxon>
        <taxon>Metazoa</taxon>
        <taxon>Spiralia</taxon>
        <taxon>Gnathifera</taxon>
        <taxon>Rotifera</taxon>
        <taxon>Eurotatoria</taxon>
        <taxon>Monogononta</taxon>
        <taxon>Pseudotrocha</taxon>
        <taxon>Ploima</taxon>
        <taxon>Brachionidae</taxon>
        <taxon>Brachionus</taxon>
    </lineage>
</organism>